<evidence type="ECO:0000256" key="2">
    <source>
        <dbReference type="ARBA" id="ARBA00022801"/>
    </source>
</evidence>
<protein>
    <submittedName>
        <fullName evidence="5">Polysaccharide deacetylase</fullName>
    </submittedName>
</protein>
<feature type="signal peptide" evidence="3">
    <location>
        <begin position="1"/>
        <end position="18"/>
    </location>
</feature>
<dbReference type="InterPro" id="IPR002509">
    <property type="entry name" value="NODB_dom"/>
</dbReference>
<comment type="caution">
    <text evidence="5">The sequence shown here is derived from an EMBL/GenBank/DDBJ whole genome shotgun (WGS) entry which is preliminary data.</text>
</comment>
<dbReference type="Pfam" id="PF01522">
    <property type="entry name" value="Polysacc_deac_1"/>
    <property type="match status" value="1"/>
</dbReference>
<keyword evidence="2" id="KW-0378">Hydrolase</keyword>
<reference evidence="5 6" key="1">
    <citation type="submission" date="2017-05" db="EMBL/GenBank/DDBJ databases">
        <title>Acinetobacter populi ANC 5415 (= PBJ7), whole genome shotgun sequencing project.</title>
        <authorList>
            <person name="Nemec A."/>
            <person name="Radolfova-Krizova L."/>
        </authorList>
    </citation>
    <scope>NUCLEOTIDE SEQUENCE [LARGE SCALE GENOMIC DNA]</scope>
    <source>
        <strain evidence="5 6">PBJ7</strain>
    </source>
</reference>
<dbReference type="PROSITE" id="PS51677">
    <property type="entry name" value="NODB"/>
    <property type="match status" value="1"/>
</dbReference>
<name>A0A1Z9Z319_9GAMM</name>
<accession>A0A1Z9Z319</accession>
<keyword evidence="3" id="KW-0732">Signal</keyword>
<dbReference type="PANTHER" id="PTHR10587">
    <property type="entry name" value="GLYCOSYL TRANSFERASE-RELATED"/>
    <property type="match status" value="1"/>
</dbReference>
<evidence type="ECO:0000313" key="5">
    <source>
        <dbReference type="EMBL" id="OUY08861.1"/>
    </source>
</evidence>
<dbReference type="EMBL" id="NEXX01000001">
    <property type="protein sequence ID" value="OUY08861.1"/>
    <property type="molecule type" value="Genomic_DNA"/>
</dbReference>
<evidence type="ECO:0000256" key="3">
    <source>
        <dbReference type="SAM" id="SignalP"/>
    </source>
</evidence>
<dbReference type="RefSeq" id="WP_087619516.1">
    <property type="nucleotide sequence ID" value="NZ_NEXX01000001.1"/>
</dbReference>
<keyword evidence="6" id="KW-1185">Reference proteome</keyword>
<dbReference type="AlphaFoldDB" id="A0A1Z9Z319"/>
<dbReference type="InterPro" id="IPR011330">
    <property type="entry name" value="Glyco_hydro/deAcase_b/a-brl"/>
</dbReference>
<dbReference type="Proteomes" id="UP000196536">
    <property type="component" value="Unassembled WGS sequence"/>
</dbReference>
<organism evidence="5 6">
    <name type="scientific">Acinetobacter populi</name>
    <dbReference type="NCBI Taxonomy" id="1582270"/>
    <lineage>
        <taxon>Bacteria</taxon>
        <taxon>Pseudomonadati</taxon>
        <taxon>Pseudomonadota</taxon>
        <taxon>Gammaproteobacteria</taxon>
        <taxon>Moraxellales</taxon>
        <taxon>Moraxellaceae</taxon>
        <taxon>Acinetobacter</taxon>
    </lineage>
</organism>
<sequence length="301" mass="34447">MQHWLAILFLLFNGFASAKQLALSFDDGLDPQIEVQAKQINHDILATLYQNQIKAILFPSLSKIGYEQGLALVSEWGQQGHRIGNHSDLHQNLNHDDVSLAAYLDSMQRGDSYFKPLQGFVPRYRFPFLKEGNTQQKRDGVRQWLAQHHYQSGAVSMDASDWYYNQLFMQYQTANDQVSLSKLKQAYIAHLLDRAAYYDCLAEKTLGRSPKHVLLLHVRAINAAWLGDVITAFRQQGWQFIDSDAAYQDPVYKIQLNVLPAGESILWQIAKVYGIDGLRYPAEDAPYEQENLRHFGLTVDK</sequence>
<dbReference type="Gene3D" id="3.20.20.370">
    <property type="entry name" value="Glycoside hydrolase/deacetylase"/>
    <property type="match status" value="1"/>
</dbReference>
<dbReference type="GO" id="GO:0005975">
    <property type="term" value="P:carbohydrate metabolic process"/>
    <property type="evidence" value="ECO:0007669"/>
    <property type="project" value="InterPro"/>
</dbReference>
<evidence type="ECO:0000256" key="1">
    <source>
        <dbReference type="ARBA" id="ARBA00022723"/>
    </source>
</evidence>
<dbReference type="InterPro" id="IPR050248">
    <property type="entry name" value="Polysacc_deacetylase_ArnD"/>
</dbReference>
<keyword evidence="1" id="KW-0479">Metal-binding</keyword>
<dbReference type="GO" id="GO:0016020">
    <property type="term" value="C:membrane"/>
    <property type="evidence" value="ECO:0007669"/>
    <property type="project" value="TreeGrafter"/>
</dbReference>
<proteinExistence type="predicted"/>
<dbReference type="SUPFAM" id="SSF88713">
    <property type="entry name" value="Glycoside hydrolase/deacetylase"/>
    <property type="match status" value="1"/>
</dbReference>
<dbReference type="PANTHER" id="PTHR10587:SF133">
    <property type="entry name" value="CHITIN DEACETYLASE 1-RELATED"/>
    <property type="match status" value="1"/>
</dbReference>
<evidence type="ECO:0000313" key="6">
    <source>
        <dbReference type="Proteomes" id="UP000196536"/>
    </source>
</evidence>
<dbReference type="OrthoDB" id="115239at2"/>
<dbReference type="GO" id="GO:0046872">
    <property type="term" value="F:metal ion binding"/>
    <property type="evidence" value="ECO:0007669"/>
    <property type="project" value="UniProtKB-KW"/>
</dbReference>
<dbReference type="GO" id="GO:0016810">
    <property type="term" value="F:hydrolase activity, acting on carbon-nitrogen (but not peptide) bonds"/>
    <property type="evidence" value="ECO:0007669"/>
    <property type="project" value="InterPro"/>
</dbReference>
<feature type="chain" id="PRO_5012261765" evidence="3">
    <location>
        <begin position="19"/>
        <end position="301"/>
    </location>
</feature>
<feature type="domain" description="NodB homology" evidence="4">
    <location>
        <begin position="19"/>
        <end position="241"/>
    </location>
</feature>
<evidence type="ECO:0000259" key="4">
    <source>
        <dbReference type="PROSITE" id="PS51677"/>
    </source>
</evidence>
<gene>
    <name evidence="5" type="ORF">CAP51_04400</name>
</gene>